<evidence type="ECO:0000256" key="1">
    <source>
        <dbReference type="ARBA" id="ARBA00000085"/>
    </source>
</evidence>
<dbReference type="InterPro" id="IPR003594">
    <property type="entry name" value="HATPase_dom"/>
</dbReference>
<evidence type="ECO:0000256" key="11">
    <source>
        <dbReference type="ARBA" id="ARBA00070616"/>
    </source>
</evidence>
<dbReference type="Pfam" id="PF00989">
    <property type="entry name" value="PAS"/>
    <property type="match status" value="3"/>
</dbReference>
<dbReference type="EC" id="2.7.13.3" evidence="2"/>
<dbReference type="SMART" id="SM00388">
    <property type="entry name" value="HisKA"/>
    <property type="match status" value="1"/>
</dbReference>
<dbReference type="PANTHER" id="PTHR43304">
    <property type="entry name" value="PHYTOCHROME-LIKE PROTEIN CPH1"/>
    <property type="match status" value="1"/>
</dbReference>
<dbReference type="Gene3D" id="1.10.287.130">
    <property type="match status" value="1"/>
</dbReference>
<keyword evidence="5" id="KW-0547">Nucleotide-binding</keyword>
<dbReference type="GO" id="GO:0005524">
    <property type="term" value="F:ATP binding"/>
    <property type="evidence" value="ECO:0007669"/>
    <property type="project" value="UniProtKB-KW"/>
</dbReference>
<dbReference type="GO" id="GO:0000155">
    <property type="term" value="F:phosphorelay sensor kinase activity"/>
    <property type="evidence" value="ECO:0007669"/>
    <property type="project" value="InterPro"/>
</dbReference>
<evidence type="ECO:0000256" key="2">
    <source>
        <dbReference type="ARBA" id="ARBA00012438"/>
    </source>
</evidence>
<evidence type="ECO:0000313" key="12">
    <source>
        <dbReference type="EMBL" id="VDN62986.1"/>
    </source>
</evidence>
<proteinExistence type="predicted"/>
<dbReference type="Pfam" id="PF00512">
    <property type="entry name" value="HisKA"/>
    <property type="match status" value="1"/>
</dbReference>
<dbReference type="Gene3D" id="3.30.565.10">
    <property type="entry name" value="Histidine kinase-like ATPase, C-terminal domain"/>
    <property type="match status" value="1"/>
</dbReference>
<dbReference type="EMBL" id="LR130779">
    <property type="protein sequence ID" value="VDN62986.1"/>
    <property type="molecule type" value="Genomic_DNA"/>
</dbReference>
<dbReference type="Pfam" id="PF02518">
    <property type="entry name" value="HATPase_c"/>
    <property type="match status" value="1"/>
</dbReference>
<dbReference type="InterPro" id="IPR005467">
    <property type="entry name" value="His_kinase_dom"/>
</dbReference>
<dbReference type="PRINTS" id="PR00344">
    <property type="entry name" value="BCTRLSENSOR"/>
</dbReference>
<dbReference type="FunFam" id="1.10.287.130:FF:000001">
    <property type="entry name" value="Two-component sensor histidine kinase"/>
    <property type="match status" value="1"/>
</dbReference>
<name>A0A653B3M5_ECTOL</name>
<protein>
    <recommendedName>
        <fullName evidence="11">Sensor protein FixL</fullName>
        <ecNumber evidence="2">2.7.13.3</ecNumber>
    </recommendedName>
</protein>
<dbReference type="InterPro" id="IPR001610">
    <property type="entry name" value="PAC"/>
</dbReference>
<dbReference type="SMART" id="SM00387">
    <property type="entry name" value="HATPase_c"/>
    <property type="match status" value="1"/>
</dbReference>
<keyword evidence="4" id="KW-0808">Transferase</keyword>
<evidence type="ECO:0000256" key="8">
    <source>
        <dbReference type="ARBA" id="ARBA00023012"/>
    </source>
</evidence>
<keyword evidence="7" id="KW-0067">ATP-binding</keyword>
<comment type="function">
    <text evidence="10">Putative oxygen sensor; modulates the activity of FixJ, a transcriptional activator of nitrogen fixation fixK gene. FixL probably acts as a kinase that phosphorylates FixJ.</text>
</comment>
<dbReference type="InterPro" id="IPR003661">
    <property type="entry name" value="HisK_dim/P_dom"/>
</dbReference>
<comment type="catalytic activity">
    <reaction evidence="1">
        <text>ATP + protein L-histidine = ADP + protein N-phospho-L-histidine.</text>
        <dbReference type="EC" id="2.7.13.3"/>
    </reaction>
</comment>
<dbReference type="CDD" id="cd16922">
    <property type="entry name" value="HATPase_EvgS-ArcB-TorS-like"/>
    <property type="match status" value="1"/>
</dbReference>
<keyword evidence="6" id="KW-0418">Kinase</keyword>
<dbReference type="PROSITE" id="PS50109">
    <property type="entry name" value="HIS_KIN"/>
    <property type="match status" value="1"/>
</dbReference>
<dbReference type="PROSITE" id="PS50113">
    <property type="entry name" value="PAC"/>
    <property type="match status" value="5"/>
</dbReference>
<dbReference type="InterPro" id="IPR036890">
    <property type="entry name" value="HATPase_C_sf"/>
</dbReference>
<dbReference type="SMART" id="SM00065">
    <property type="entry name" value="GAF"/>
    <property type="match status" value="1"/>
</dbReference>
<evidence type="ECO:0000256" key="7">
    <source>
        <dbReference type="ARBA" id="ARBA00022840"/>
    </source>
</evidence>
<dbReference type="FunFam" id="3.30.450.20:FF:000060">
    <property type="entry name" value="Sensor protein FixL"/>
    <property type="match status" value="1"/>
</dbReference>
<dbReference type="SUPFAM" id="SSF55781">
    <property type="entry name" value="GAF domain-like"/>
    <property type="match status" value="1"/>
</dbReference>
<dbReference type="GO" id="GO:0005886">
    <property type="term" value="C:plasma membrane"/>
    <property type="evidence" value="ECO:0007669"/>
    <property type="project" value="UniProtKB-ARBA"/>
</dbReference>
<dbReference type="GO" id="GO:0006355">
    <property type="term" value="P:regulation of DNA-templated transcription"/>
    <property type="evidence" value="ECO:0007669"/>
    <property type="project" value="InterPro"/>
</dbReference>
<reference evidence="12" key="1">
    <citation type="submission" date="2018-11" db="EMBL/GenBank/DDBJ databases">
        <authorList>
            <consortium name="Genoscope - CEA"/>
            <person name="William W."/>
        </authorList>
    </citation>
    <scope>NUCLEOTIDE SEQUENCE [LARGE SCALE GENOMIC DNA]</scope>
    <source>
        <strain evidence="12">T9AD</strain>
    </source>
</reference>
<keyword evidence="3" id="KW-0597">Phosphoprotein</keyword>
<dbReference type="Gene3D" id="3.30.450.40">
    <property type="match status" value="1"/>
</dbReference>
<dbReference type="InterPro" id="IPR029016">
    <property type="entry name" value="GAF-like_dom_sf"/>
</dbReference>
<dbReference type="InterPro" id="IPR052162">
    <property type="entry name" value="Sensor_kinase/Photoreceptor"/>
</dbReference>
<dbReference type="SUPFAM" id="SSF55785">
    <property type="entry name" value="PYP-like sensor domain (PAS domain)"/>
    <property type="match status" value="5"/>
</dbReference>
<gene>
    <name evidence="12" type="ORF">POT9AD_2006</name>
</gene>
<evidence type="ECO:0000256" key="4">
    <source>
        <dbReference type="ARBA" id="ARBA00022679"/>
    </source>
</evidence>
<dbReference type="SMART" id="SM00091">
    <property type="entry name" value="PAS"/>
    <property type="match status" value="5"/>
</dbReference>
<evidence type="ECO:0000256" key="10">
    <source>
        <dbReference type="ARBA" id="ARBA00059827"/>
    </source>
</evidence>
<dbReference type="SMART" id="SM00086">
    <property type="entry name" value="PAC"/>
    <property type="match status" value="5"/>
</dbReference>
<evidence type="ECO:0000256" key="5">
    <source>
        <dbReference type="ARBA" id="ARBA00022741"/>
    </source>
</evidence>
<keyword evidence="8" id="KW-0902">Two-component regulatory system</keyword>
<evidence type="ECO:0000256" key="6">
    <source>
        <dbReference type="ARBA" id="ARBA00022777"/>
    </source>
</evidence>
<accession>A0A653B3M5</accession>
<dbReference type="NCBIfam" id="TIGR00229">
    <property type="entry name" value="sensory_box"/>
    <property type="match status" value="5"/>
</dbReference>
<dbReference type="FunFam" id="3.30.565.10:FF:000006">
    <property type="entry name" value="Sensor histidine kinase WalK"/>
    <property type="match status" value="1"/>
</dbReference>
<dbReference type="CDD" id="cd00082">
    <property type="entry name" value="HisKA"/>
    <property type="match status" value="1"/>
</dbReference>
<sequence>MRTNPRPIRWIVIGGSLCLAILFALLGRQAMVEREALWQLQMNKQAEALRLALHSSQKGLHERAQLLAEAMAADAWVVELVRQAYSLGDGSPQQLTDIRNQLYTRLAPRWRNLQRQHSFRLFVHLPPGDKILLRVHDPRHFGDTIRLVQPLVEDSLRDGDSVTGVSSNNLGDVSVHAMTPLTVETQDGPKQIGVLEVAMSVLATPREFDQELGGGVALLLRSSQLTHRSGEALRGLTNDPQQWQVISASRPQAMHWQRNGLLPTPSRADGHDLQEDEGRHFLLSDYPLVDLTARSGGPLNASLLAWRDVSPLYAVHVRDKHWLIGKWVLAWLSAEVLLLVLLRATRHSTQRLLQRQQRALHALNEISALSSLSSKEQLREALRTGADYFGMPIGVIGLIEDERYRVLVQVAPGDELQDEQTFALDETYSSLAYAQDEVLSIEHMASSPYRAHACYDKFALESYIGIAIWVDGRRAGTLAFCDHTVQERAFNDSEREFMRLFARWVGATLERDQQEQARQALLERLASIIEGTDVGTWEWNVQTGETVFNERWAQMFGYRLDELQPTRVETWLRLCHPDDREPSERLLQRHFAGEVAYYDRQVRMQHRDGHWLWIQVRGRLSRRDAQGRPLLMYGTHTDVSEARQREEAVTEARVFLQTLLDSATGVSIIATDLDGLITLFNSGAERLLGYSSAEAVGQMTPERFHLAEELEARAEELSRSSGERIEGFEVFVHNARGGEPETRQWTYVHQDGSQYRVNLTTSVILDASGQAIGFLGVASDISALQQATRALQQSESRFRGLVANLPGVVYRCANDSSWSMRYISDEVLSLTGYPSSDFIDNRVRSFSSVIHPDDLPITYQADQAIVLKETFELTYRLRHADGHSVWVREKGRGEYDTHGRLLWVDGFIWDISERKVIEDQLRLSQQRFRNAFNTAPLGMALVAPDGRWLEVNDELCRMFGYSREELLNSDFMDLSDPDDLDADLHNLEDLVAGRISAYQMEKRYVDKQGRVLWGLLSVSLVRDAEGQPVHFVSQIQDFSARVSAERAIREREHYLSTLLDNVIDAIVTIDGSGTIETFNHAAEQMFGHTQADVAGHNVSILMPEPHRSAHDGYLLHYLNTGEARVINQTRELEGLRQSGERFPLELAVSQISHQGQVRFIAVIRDIAERKRIEQMKNEFVSTVSHELRTPLTAIAGSLGLINGGALGPVPEAMAAMLSIAQANSQRLSELINDLLDMEKLVAGKMHFDLRPWPLRALLEQARLYNQPYADQHQVRLVLHAQGDASVRVDAQRLGQVMANLLSNAAKFSPPGGEVDIRLEEVGDRLRVSVSDRGPGIPAAFHSRIFAKFSQADSGDTRQKGGTGLGLAICKEMIERMQGRIGFDSIPGQGATFWFELPRADRAET</sequence>
<dbReference type="Pfam" id="PF13185">
    <property type="entry name" value="GAF_2"/>
    <property type="match status" value="1"/>
</dbReference>
<evidence type="ECO:0000256" key="9">
    <source>
        <dbReference type="ARBA" id="ARBA00023136"/>
    </source>
</evidence>
<dbReference type="InterPro" id="IPR003018">
    <property type="entry name" value="GAF"/>
</dbReference>
<dbReference type="CDD" id="cd00130">
    <property type="entry name" value="PAS"/>
    <property type="match status" value="5"/>
</dbReference>
<dbReference type="InterPro" id="IPR000700">
    <property type="entry name" value="PAS-assoc_C"/>
</dbReference>
<dbReference type="InterPro" id="IPR013767">
    <property type="entry name" value="PAS_fold"/>
</dbReference>
<dbReference type="InterPro" id="IPR004358">
    <property type="entry name" value="Sig_transdc_His_kin-like_C"/>
</dbReference>
<dbReference type="Gene3D" id="3.30.450.20">
    <property type="entry name" value="PAS domain"/>
    <property type="match status" value="5"/>
</dbReference>
<dbReference type="Pfam" id="PF08447">
    <property type="entry name" value="PAS_3"/>
    <property type="match status" value="2"/>
</dbReference>
<dbReference type="SUPFAM" id="SSF47384">
    <property type="entry name" value="Homodimeric domain of signal transducing histidine kinase"/>
    <property type="match status" value="1"/>
</dbReference>
<keyword evidence="9" id="KW-0472">Membrane</keyword>
<dbReference type="InterPro" id="IPR000014">
    <property type="entry name" value="PAS"/>
</dbReference>
<dbReference type="InterPro" id="IPR036097">
    <property type="entry name" value="HisK_dim/P_sf"/>
</dbReference>
<dbReference type="SUPFAM" id="SSF55874">
    <property type="entry name" value="ATPase domain of HSP90 chaperone/DNA topoisomerase II/histidine kinase"/>
    <property type="match status" value="1"/>
</dbReference>
<organism evidence="12">
    <name type="scientific">Ectopseudomonas oleovorans</name>
    <name type="common">Pseudomonas oleovorans</name>
    <dbReference type="NCBI Taxonomy" id="301"/>
    <lineage>
        <taxon>Bacteria</taxon>
        <taxon>Pseudomonadati</taxon>
        <taxon>Pseudomonadota</taxon>
        <taxon>Gammaproteobacteria</taxon>
        <taxon>Pseudomonadales</taxon>
        <taxon>Pseudomonadaceae</taxon>
        <taxon>Ectopseudomonas</taxon>
    </lineage>
</organism>
<dbReference type="PANTHER" id="PTHR43304:SF1">
    <property type="entry name" value="PAC DOMAIN-CONTAINING PROTEIN"/>
    <property type="match status" value="1"/>
</dbReference>
<evidence type="ECO:0000256" key="3">
    <source>
        <dbReference type="ARBA" id="ARBA00022553"/>
    </source>
</evidence>
<dbReference type="PROSITE" id="PS50112">
    <property type="entry name" value="PAS"/>
    <property type="match status" value="5"/>
</dbReference>
<dbReference type="InterPro" id="IPR013655">
    <property type="entry name" value="PAS_fold_3"/>
</dbReference>
<dbReference type="InterPro" id="IPR035965">
    <property type="entry name" value="PAS-like_dom_sf"/>
</dbReference>